<dbReference type="PROSITE" id="PS00022">
    <property type="entry name" value="EGF_1"/>
    <property type="match status" value="1"/>
</dbReference>
<accession>A0A914WFT8</accession>
<keyword evidence="2" id="KW-1133">Transmembrane helix</keyword>
<evidence type="ECO:0000256" key="1">
    <source>
        <dbReference type="SAM" id="MobiDB-lite"/>
    </source>
</evidence>
<proteinExistence type="predicted"/>
<dbReference type="Proteomes" id="UP000887566">
    <property type="component" value="Unplaced"/>
</dbReference>
<dbReference type="InterPro" id="IPR000742">
    <property type="entry name" value="EGF"/>
</dbReference>
<sequence length="284" mass="30759">MPAAVSLAGFQLARHLLIFCCHGGTPFVDLHMWPSHENKFHFLDPTDWIATDTRGSLLNASVHPEILKNNPEVISLIPLGVSLDRCDLYNLTFSSAYYQTLFDDANGSLSCKCPVGYWGGACELPAAQAVRAGDAPFNSMLLVVLIPVSLLALVAVGVLLIRVGWCDCFGPCKYPWRSGEDDDLDGPLDENTINRCLEAVRKHEAASGAHFGEGRACTSQAALERETLIPTVSVGCAPVDYPSAPPPSCNYSHGRCSPPPSYKSSPSQSEEHLPRFMPSQTTQL</sequence>
<evidence type="ECO:0000259" key="4">
    <source>
        <dbReference type="PROSITE" id="PS00022"/>
    </source>
</evidence>
<feature type="domain" description="EGF-like" evidence="4 5">
    <location>
        <begin position="111"/>
        <end position="122"/>
    </location>
</feature>
<dbReference type="AlphaFoldDB" id="A0A914WFT8"/>
<keyword evidence="6" id="KW-1185">Reference proteome</keyword>
<evidence type="ECO:0000313" key="7">
    <source>
        <dbReference type="WBParaSite" id="PSAMB.scaffold4024size15965.g23196.t1"/>
    </source>
</evidence>
<reference evidence="7" key="1">
    <citation type="submission" date="2022-11" db="UniProtKB">
        <authorList>
            <consortium name="WormBaseParasite"/>
        </authorList>
    </citation>
    <scope>IDENTIFICATION</scope>
</reference>
<evidence type="ECO:0000259" key="5">
    <source>
        <dbReference type="PROSITE" id="PS01186"/>
    </source>
</evidence>
<dbReference type="WBParaSite" id="PSAMB.scaffold4024size15965.g23196.t1">
    <property type="protein sequence ID" value="PSAMB.scaffold4024size15965.g23196.t1"/>
    <property type="gene ID" value="PSAMB.scaffold4024size15965.g23196"/>
</dbReference>
<dbReference type="PROSITE" id="PS01186">
    <property type="entry name" value="EGF_2"/>
    <property type="match status" value="1"/>
</dbReference>
<evidence type="ECO:0000256" key="3">
    <source>
        <dbReference type="SAM" id="SignalP"/>
    </source>
</evidence>
<keyword evidence="2" id="KW-0472">Membrane</keyword>
<protein>
    <submittedName>
        <fullName evidence="7">EGF-like domain-containing protein</fullName>
    </submittedName>
</protein>
<evidence type="ECO:0000313" key="6">
    <source>
        <dbReference type="Proteomes" id="UP000887566"/>
    </source>
</evidence>
<feature type="signal peptide" evidence="3">
    <location>
        <begin position="1"/>
        <end position="23"/>
    </location>
</feature>
<keyword evidence="2" id="KW-0812">Transmembrane</keyword>
<organism evidence="6 7">
    <name type="scientific">Plectus sambesii</name>
    <dbReference type="NCBI Taxonomy" id="2011161"/>
    <lineage>
        <taxon>Eukaryota</taxon>
        <taxon>Metazoa</taxon>
        <taxon>Ecdysozoa</taxon>
        <taxon>Nematoda</taxon>
        <taxon>Chromadorea</taxon>
        <taxon>Plectida</taxon>
        <taxon>Plectina</taxon>
        <taxon>Plectoidea</taxon>
        <taxon>Plectidae</taxon>
        <taxon>Plectus</taxon>
    </lineage>
</organism>
<feature type="chain" id="PRO_5037976602" evidence="3">
    <location>
        <begin position="24"/>
        <end position="284"/>
    </location>
</feature>
<feature type="transmembrane region" description="Helical" evidence="2">
    <location>
        <begin position="141"/>
        <end position="165"/>
    </location>
</feature>
<evidence type="ECO:0000256" key="2">
    <source>
        <dbReference type="SAM" id="Phobius"/>
    </source>
</evidence>
<feature type="region of interest" description="Disordered" evidence="1">
    <location>
        <begin position="247"/>
        <end position="284"/>
    </location>
</feature>
<name>A0A914WFT8_9BILA</name>
<keyword evidence="3" id="KW-0732">Signal</keyword>